<dbReference type="Gene3D" id="3.40.50.10540">
    <property type="entry name" value="Crotonobetainyl-coa:carnitine coa-transferase, domain 1"/>
    <property type="match status" value="1"/>
</dbReference>
<name>A0A150IR18_9EURY</name>
<dbReference type="InterPro" id="IPR050483">
    <property type="entry name" value="CoA-transferase_III_domain"/>
</dbReference>
<organism evidence="3 5">
    <name type="scientific">Candidatus Methanofastidiosum methylothiophilum</name>
    <dbReference type="NCBI Taxonomy" id="1705564"/>
    <lineage>
        <taxon>Archaea</taxon>
        <taxon>Methanobacteriati</taxon>
        <taxon>Methanobacteriota</taxon>
        <taxon>Stenosarchaea group</taxon>
        <taxon>Candidatus Methanofastidiosia</taxon>
        <taxon>Candidatus Methanofastidiosales</taxon>
        <taxon>Candidatus Methanofastidiosaceae</taxon>
        <taxon>Candidatus Methanofastidiosum</taxon>
    </lineage>
</organism>
<dbReference type="Proteomes" id="UP000091929">
    <property type="component" value="Unassembled WGS sequence"/>
</dbReference>
<evidence type="ECO:0000313" key="3">
    <source>
        <dbReference type="EMBL" id="KYC47489.1"/>
    </source>
</evidence>
<accession>A0A150IZG8</accession>
<dbReference type="InterPro" id="IPR023606">
    <property type="entry name" value="CoA-Trfase_III_dom_1_sf"/>
</dbReference>
<sequence length="394" mass="43655">MMPLDGIKVIDFTGALSGPYCSMLLGDMGAEIIKIERPKRGDDSRGWGPPYISENLSTYFASINRNKKSISLNIKDPEAREIVKKLAKNADVFLENFRPGTMEKLGLGYEDMKRINEKLVYCSISGFGQDGPYKFKPGYDLILQGMGGLMSETGEPNGGPVKIGIAVTDISAGMFACYGILSAIIARSKTGRGQFIDISMLDCQVSWQTYFATGYLFAGKIPSRVGSAHSFICPYQSFRTKDIFINVAVGNEDMWKKFCEVLGLDIAGHEKFSDNGKRLKNRDELVKIIEEVLVKKSGDEWLVLLDKAGIPSGPIYTIDRLLNDPQVIHRKMIEEVTNPLYGTIKIPGLPVKLSETSCSIKLSPPMLGEHSEEILEKLGYTKEQIKSLKQRGII</sequence>
<accession>A0A150IK46</accession>
<dbReference type="GO" id="GO:0008410">
    <property type="term" value="F:CoA-transferase activity"/>
    <property type="evidence" value="ECO:0007669"/>
    <property type="project" value="TreeGrafter"/>
</dbReference>
<evidence type="ECO:0000313" key="2">
    <source>
        <dbReference type="EMBL" id="KYC45369.1"/>
    </source>
</evidence>
<dbReference type="AlphaFoldDB" id="A0A150IR18"/>
<reference evidence="5 6" key="1">
    <citation type="journal article" date="2016" name="ISME J.">
        <title>Chasing the elusive Euryarchaeota class WSA2: genomes reveal a uniquely fastidious methyl-reducing methanogen.</title>
        <authorList>
            <person name="Nobu M.K."/>
            <person name="Narihiro T."/>
            <person name="Kuroda K."/>
            <person name="Mei R."/>
            <person name="Liu W.T."/>
        </authorList>
    </citation>
    <scope>NUCLEOTIDE SEQUENCE [LARGE SCALE GENOMIC DNA]</scope>
    <source>
        <strain evidence="2">B03fssc0709_Meth_Bin005</strain>
        <strain evidence="3">B15fssc0709_Meth_Bin003</strain>
        <strain evidence="4">BMIXfssc0709_Meth_Bin006</strain>
    </source>
</reference>
<dbReference type="Proteomes" id="UP000092403">
    <property type="component" value="Unassembled WGS sequence"/>
</dbReference>
<dbReference type="EMBL" id="LNGF01000022">
    <property type="protein sequence ID" value="KYC47489.1"/>
    <property type="molecule type" value="Genomic_DNA"/>
</dbReference>
<dbReference type="InterPro" id="IPR044855">
    <property type="entry name" value="CoA-Trfase_III_dom3_sf"/>
</dbReference>
<dbReference type="InterPro" id="IPR003673">
    <property type="entry name" value="CoA-Trfase_fam_III"/>
</dbReference>
<dbReference type="EMBL" id="LNJC01000014">
    <property type="protein sequence ID" value="KYC50389.1"/>
    <property type="molecule type" value="Genomic_DNA"/>
</dbReference>
<dbReference type="Proteomes" id="UP000092401">
    <property type="component" value="Unassembled WGS sequence"/>
</dbReference>
<evidence type="ECO:0000313" key="6">
    <source>
        <dbReference type="Proteomes" id="UP000092401"/>
    </source>
</evidence>
<evidence type="ECO:0000313" key="5">
    <source>
        <dbReference type="Proteomes" id="UP000091929"/>
    </source>
</evidence>
<accession>A0A150IR18</accession>
<dbReference type="PANTHER" id="PTHR48207:SF3">
    <property type="entry name" value="SUCCINATE--HYDROXYMETHYLGLUTARATE COA-TRANSFERASE"/>
    <property type="match status" value="1"/>
</dbReference>
<dbReference type="Pfam" id="PF02515">
    <property type="entry name" value="CoA_transf_3"/>
    <property type="match status" value="1"/>
</dbReference>
<dbReference type="PATRIC" id="fig|1706437.3.peg.1099"/>
<dbReference type="EMBL" id="LNGE01000021">
    <property type="protein sequence ID" value="KYC45369.1"/>
    <property type="molecule type" value="Genomic_DNA"/>
</dbReference>
<evidence type="ECO:0000313" key="4">
    <source>
        <dbReference type="EMBL" id="KYC50389.1"/>
    </source>
</evidence>
<dbReference type="PATRIC" id="fig|1706438.3.peg.822"/>
<keyword evidence="1 3" id="KW-0808">Transferase</keyword>
<protein>
    <submittedName>
        <fullName evidence="3">Putative CoA-transferase</fullName>
    </submittedName>
</protein>
<proteinExistence type="predicted"/>
<evidence type="ECO:0000256" key="1">
    <source>
        <dbReference type="ARBA" id="ARBA00022679"/>
    </source>
</evidence>
<gene>
    <name evidence="2" type="ORF">APG10_00941</name>
    <name evidence="3" type="ORF">APG11_01089</name>
    <name evidence="4" type="ORF">APG12_00817</name>
</gene>
<dbReference type="SUPFAM" id="SSF89796">
    <property type="entry name" value="CoA-transferase family III (CaiB/BaiF)"/>
    <property type="match status" value="1"/>
</dbReference>
<dbReference type="Gene3D" id="3.30.1540.10">
    <property type="entry name" value="formyl-coa transferase, domain 3"/>
    <property type="match status" value="1"/>
</dbReference>
<dbReference type="PANTHER" id="PTHR48207">
    <property type="entry name" value="SUCCINATE--HYDROXYMETHYLGLUTARATE COA-TRANSFERASE"/>
    <property type="match status" value="1"/>
</dbReference>
<dbReference type="PATRIC" id="fig|1706436.3.peg.953"/>
<comment type="caution">
    <text evidence="3">The sequence shown here is derived from an EMBL/GenBank/DDBJ whole genome shotgun (WGS) entry which is preliminary data.</text>
</comment>